<sequence>MIKIAATAILLNVSCIGVFEHSSAERPQPSFAFFKANSNDLCAKIVRIDCKSITYTNEDDDNLIITAGTCFLDVFIPASPGPRVFGEFSRFAGENNLRMAPSPFPDAVLSILCALNAYFLVMVPFNRQPLEMNIICGGFALVGQVIVPRQVQQVTAIINFALNTPDYRDPRSLLLTHDLIGFESSISGHYSSGVSFVGGSEGEQQDERGNYRYGCHDPLCERIARRNVVASPTPPPKSSVAIILAALAIWGLGCYFVLRKIAEPKD</sequence>
<reference evidence="2 3" key="1">
    <citation type="submission" date="2017-03" db="EMBL/GenBank/DDBJ databases">
        <authorList>
            <person name="Afonso C.L."/>
            <person name="Miller P.J."/>
            <person name="Scott M.A."/>
            <person name="Spackman E."/>
            <person name="Goraichik I."/>
            <person name="Dimitrov K.M."/>
            <person name="Suarez D.L."/>
            <person name="Swayne D.E."/>
        </authorList>
    </citation>
    <scope>NUCLEOTIDE SEQUENCE [LARGE SCALE GENOMIC DNA]</scope>
    <source>
        <strain evidence="2 3">CECT 7023</strain>
    </source>
</reference>
<keyword evidence="1" id="KW-0812">Transmembrane</keyword>
<dbReference type="RefSeq" id="WP_143535679.1">
    <property type="nucleotide sequence ID" value="NZ_FWFZ01000038.1"/>
</dbReference>
<protein>
    <submittedName>
        <fullName evidence="2">Uncharacterized protein</fullName>
    </submittedName>
</protein>
<feature type="transmembrane region" description="Helical" evidence="1">
    <location>
        <begin position="240"/>
        <end position="258"/>
    </location>
</feature>
<proteinExistence type="predicted"/>
<accession>A0A1Y5U125</accession>
<organism evidence="2 3">
    <name type="scientific">Roseisalinus antarcticus</name>
    <dbReference type="NCBI Taxonomy" id="254357"/>
    <lineage>
        <taxon>Bacteria</taxon>
        <taxon>Pseudomonadati</taxon>
        <taxon>Pseudomonadota</taxon>
        <taxon>Alphaproteobacteria</taxon>
        <taxon>Rhodobacterales</taxon>
        <taxon>Roseobacteraceae</taxon>
        <taxon>Roseisalinus</taxon>
    </lineage>
</organism>
<evidence type="ECO:0000313" key="3">
    <source>
        <dbReference type="Proteomes" id="UP000193900"/>
    </source>
</evidence>
<name>A0A1Y5U125_9RHOB</name>
<keyword evidence="1" id="KW-1133">Transmembrane helix</keyword>
<keyword evidence="3" id="KW-1185">Reference proteome</keyword>
<gene>
    <name evidence="2" type="ORF">ROA7023_04064</name>
</gene>
<dbReference type="EMBL" id="FWFZ01000038">
    <property type="protein sequence ID" value="SLN75935.1"/>
    <property type="molecule type" value="Genomic_DNA"/>
</dbReference>
<dbReference type="Proteomes" id="UP000193900">
    <property type="component" value="Unassembled WGS sequence"/>
</dbReference>
<dbReference type="AlphaFoldDB" id="A0A1Y5U125"/>
<keyword evidence="1" id="KW-0472">Membrane</keyword>
<evidence type="ECO:0000256" key="1">
    <source>
        <dbReference type="SAM" id="Phobius"/>
    </source>
</evidence>
<evidence type="ECO:0000313" key="2">
    <source>
        <dbReference type="EMBL" id="SLN75935.1"/>
    </source>
</evidence>